<dbReference type="Proteomes" id="UP001148737">
    <property type="component" value="Unassembled WGS sequence"/>
</dbReference>
<comment type="caution">
    <text evidence="1">The sequence shown here is derived from an EMBL/GenBank/DDBJ whole genome shotgun (WGS) entry which is preliminary data.</text>
</comment>
<evidence type="ECO:0000313" key="1">
    <source>
        <dbReference type="EMBL" id="KAJ3481829.1"/>
    </source>
</evidence>
<proteinExistence type="predicted"/>
<reference evidence="1" key="1">
    <citation type="submission" date="2022-07" db="EMBL/GenBank/DDBJ databases">
        <title>Genome Sequence of Lecanicillium saksenae.</title>
        <authorList>
            <person name="Buettner E."/>
        </authorList>
    </citation>
    <scope>NUCLEOTIDE SEQUENCE</scope>
    <source>
        <strain evidence="1">VT-O1</strain>
    </source>
</reference>
<accession>A0ACC1QMU6</accession>
<evidence type="ECO:0000313" key="2">
    <source>
        <dbReference type="Proteomes" id="UP001148737"/>
    </source>
</evidence>
<organism evidence="1 2">
    <name type="scientific">Lecanicillium saksenae</name>
    <dbReference type="NCBI Taxonomy" id="468837"/>
    <lineage>
        <taxon>Eukaryota</taxon>
        <taxon>Fungi</taxon>
        <taxon>Dikarya</taxon>
        <taxon>Ascomycota</taxon>
        <taxon>Pezizomycotina</taxon>
        <taxon>Sordariomycetes</taxon>
        <taxon>Hypocreomycetidae</taxon>
        <taxon>Hypocreales</taxon>
        <taxon>Cordycipitaceae</taxon>
        <taxon>Lecanicillium</taxon>
    </lineage>
</organism>
<sequence length="86" mass="9173">MTLLERVMAQRRDDESEAVDASLEKLAGTLRVWIGGASGTNAGIDADIRAKVVERCLSITKSIMGMDMDTGYGTLSDMSDDDSGSN</sequence>
<protein>
    <submittedName>
        <fullName evidence="1">Uncharacterized protein</fullName>
    </submittedName>
</protein>
<gene>
    <name evidence="1" type="ORF">NLG97_g7722</name>
</gene>
<name>A0ACC1QMU6_9HYPO</name>
<keyword evidence="2" id="KW-1185">Reference proteome</keyword>
<dbReference type="EMBL" id="JANAKD010001225">
    <property type="protein sequence ID" value="KAJ3481829.1"/>
    <property type="molecule type" value="Genomic_DNA"/>
</dbReference>